<dbReference type="Gene3D" id="3.40.50.300">
    <property type="entry name" value="P-loop containing nucleotide triphosphate hydrolases"/>
    <property type="match status" value="1"/>
</dbReference>
<protein>
    <submittedName>
        <fullName evidence="4">Carbohydrate sulfotransferase 15</fullName>
    </submittedName>
</protein>
<dbReference type="STRING" id="7574.A0A1S3HHX4"/>
<keyword evidence="1" id="KW-1133">Transmembrane helix</keyword>
<reference evidence="4" key="1">
    <citation type="submission" date="2025-08" db="UniProtKB">
        <authorList>
            <consortium name="RefSeq"/>
        </authorList>
    </citation>
    <scope>IDENTIFICATION</scope>
    <source>
        <tissue evidence="4">Gonads</tissue>
    </source>
</reference>
<evidence type="ECO:0000256" key="1">
    <source>
        <dbReference type="SAM" id="Phobius"/>
    </source>
</evidence>
<dbReference type="OrthoDB" id="8068875at2759"/>
<gene>
    <name evidence="4" type="primary">LOC106154999</name>
</gene>
<dbReference type="GeneID" id="106154999"/>
<dbReference type="GO" id="GO:0050659">
    <property type="term" value="F:N-acetylgalactosamine 4-sulfate 6-O-sulfotransferase activity"/>
    <property type="evidence" value="ECO:0007669"/>
    <property type="project" value="TreeGrafter"/>
</dbReference>
<dbReference type="InterPro" id="IPR027417">
    <property type="entry name" value="P-loop_NTPase"/>
</dbReference>
<keyword evidence="1" id="KW-0472">Membrane</keyword>
<proteinExistence type="predicted"/>
<accession>A0A1S3HHX4</accession>
<evidence type="ECO:0000313" key="4">
    <source>
        <dbReference type="RefSeq" id="XP_013385081.1"/>
    </source>
</evidence>
<dbReference type="InterPro" id="IPR000863">
    <property type="entry name" value="Sulfotransferase_dom"/>
</dbReference>
<dbReference type="InterPro" id="IPR052654">
    <property type="entry name" value="CS_Sulfotransferase"/>
</dbReference>
<sequence length="534" mass="61321">MRNFSTCTRKKCKVAFVIILSVELITLAFLGYSGRLTSSSISRKIPTYRGQNTDKYHQQKTEKELGSETATTTTIGPSLPLAVTKQITEAAVVTKNLLTNGPTARPPSDTDIFGELGKDTELFPPLLPEELKKAIILDMEQMTGRKEKPKFNPDFKNPCWYEEAPLPGAYDTNWYRNNHPFKDVMPMKFDKMELELTPKWVQTGRRLRCLPYFYLAGIAKCGTTDLYLRIKDHPHVTDGLLKVIQWWNRLAIRIKGNLEEKVSFGEFLDIFDHAASEIEDNTCSNCSHLHPSIVGDYSTSTLFDNDFWPEMRGNNASKHEPDITVAHYMRYLQPGVKIIAIFREPTARLYSDYLFFTGGVKSEGKSPAKFHEWASAAVLLFLSCTKHYSVRSCVYSKELNHQKPLAVARLRLGLYHVFVKDFLNVFPRDQLLFLRLEDYHSDMRGSLNKVYEFLGLKKLNPWEEDEILARAPTNSRTESYSTIGKMWDSTRTLLREFYASHNDQLADLLNDDRFRWADVLADTNIAETNTTTER</sequence>
<dbReference type="PANTHER" id="PTHR15723">
    <property type="entry name" value="CARBOHYDRATE SULFOTRANSFERASE 15"/>
    <property type="match status" value="1"/>
</dbReference>
<dbReference type="AlphaFoldDB" id="A0A1S3HHX4"/>
<dbReference type="KEGG" id="lak:106154999"/>
<dbReference type="Proteomes" id="UP000085678">
    <property type="component" value="Unplaced"/>
</dbReference>
<organism evidence="3 4">
    <name type="scientific">Lingula anatina</name>
    <name type="common">Brachiopod</name>
    <name type="synonym">Lingula unguis</name>
    <dbReference type="NCBI Taxonomy" id="7574"/>
    <lineage>
        <taxon>Eukaryota</taxon>
        <taxon>Metazoa</taxon>
        <taxon>Spiralia</taxon>
        <taxon>Lophotrochozoa</taxon>
        <taxon>Brachiopoda</taxon>
        <taxon>Linguliformea</taxon>
        <taxon>Lingulata</taxon>
        <taxon>Lingulida</taxon>
        <taxon>Linguloidea</taxon>
        <taxon>Lingulidae</taxon>
        <taxon>Lingula</taxon>
    </lineage>
</organism>
<evidence type="ECO:0000313" key="3">
    <source>
        <dbReference type="Proteomes" id="UP000085678"/>
    </source>
</evidence>
<dbReference type="Pfam" id="PF00685">
    <property type="entry name" value="Sulfotransfer_1"/>
    <property type="match status" value="1"/>
</dbReference>
<keyword evidence="1" id="KW-0812">Transmembrane</keyword>
<name>A0A1S3HHX4_LINAN</name>
<dbReference type="PANTHER" id="PTHR15723:SF0">
    <property type="entry name" value="CARBOHYDRATE SULFOTRANSFERASE 15"/>
    <property type="match status" value="1"/>
</dbReference>
<feature type="domain" description="Sulfotransferase" evidence="2">
    <location>
        <begin position="215"/>
        <end position="458"/>
    </location>
</feature>
<evidence type="ECO:0000259" key="2">
    <source>
        <dbReference type="Pfam" id="PF00685"/>
    </source>
</evidence>
<feature type="transmembrane region" description="Helical" evidence="1">
    <location>
        <begin position="12"/>
        <end position="32"/>
    </location>
</feature>
<dbReference type="InParanoid" id="A0A1S3HHX4"/>
<keyword evidence="3" id="KW-1185">Reference proteome</keyword>
<dbReference type="RefSeq" id="XP_013385081.1">
    <property type="nucleotide sequence ID" value="XM_013529627.1"/>
</dbReference>
<dbReference type="GO" id="GO:0019319">
    <property type="term" value="P:hexose biosynthetic process"/>
    <property type="evidence" value="ECO:0007669"/>
    <property type="project" value="TreeGrafter"/>
</dbReference>
<dbReference type="SUPFAM" id="SSF52540">
    <property type="entry name" value="P-loop containing nucleoside triphosphate hydrolases"/>
    <property type="match status" value="1"/>
</dbReference>